<feature type="region of interest" description="Disordered" evidence="1">
    <location>
        <begin position="41"/>
        <end position="77"/>
    </location>
</feature>
<comment type="caution">
    <text evidence="2">The sequence shown here is derived from an EMBL/GenBank/DDBJ whole genome shotgun (WGS) entry which is preliminary data.</text>
</comment>
<accession>A0ABP0SVJ2</accession>
<proteinExistence type="predicted"/>
<sequence length="132" mass="14508">MLDMREADRITTQSNTESKFSTSSQGSGVFWKPMVYLTSSSEAGSSTGSQHNMLHPRRGQRLAAERSQGSEADSFDIDERRFFKPSRQCFWEQPGRYASGIKSTNGRRTLQVDGDGAALLRPPLAASGCCVP</sequence>
<feature type="compositionally biased region" description="Polar residues" evidence="1">
    <location>
        <begin position="10"/>
        <end position="25"/>
    </location>
</feature>
<evidence type="ECO:0000313" key="3">
    <source>
        <dbReference type="Proteomes" id="UP001642484"/>
    </source>
</evidence>
<name>A0ABP0SVJ2_9DINO</name>
<dbReference type="Proteomes" id="UP001642484">
    <property type="component" value="Unassembled WGS sequence"/>
</dbReference>
<feature type="region of interest" description="Disordered" evidence="1">
    <location>
        <begin position="1"/>
        <end position="25"/>
    </location>
</feature>
<organism evidence="2 3">
    <name type="scientific">Durusdinium trenchii</name>
    <dbReference type="NCBI Taxonomy" id="1381693"/>
    <lineage>
        <taxon>Eukaryota</taxon>
        <taxon>Sar</taxon>
        <taxon>Alveolata</taxon>
        <taxon>Dinophyceae</taxon>
        <taxon>Suessiales</taxon>
        <taxon>Symbiodiniaceae</taxon>
        <taxon>Durusdinium</taxon>
    </lineage>
</organism>
<protein>
    <submittedName>
        <fullName evidence="2">Uncharacterized protein</fullName>
    </submittedName>
</protein>
<gene>
    <name evidence="2" type="ORF">CCMP2556_LOCUS53992</name>
</gene>
<dbReference type="EMBL" id="CAXAMN010028384">
    <property type="protein sequence ID" value="CAK9116393.1"/>
    <property type="molecule type" value="Genomic_DNA"/>
</dbReference>
<keyword evidence="3" id="KW-1185">Reference proteome</keyword>
<evidence type="ECO:0000313" key="2">
    <source>
        <dbReference type="EMBL" id="CAK9116393.1"/>
    </source>
</evidence>
<evidence type="ECO:0000256" key="1">
    <source>
        <dbReference type="SAM" id="MobiDB-lite"/>
    </source>
</evidence>
<reference evidence="2 3" key="1">
    <citation type="submission" date="2024-02" db="EMBL/GenBank/DDBJ databases">
        <authorList>
            <person name="Chen Y."/>
            <person name="Shah S."/>
            <person name="Dougan E. K."/>
            <person name="Thang M."/>
            <person name="Chan C."/>
        </authorList>
    </citation>
    <scope>NUCLEOTIDE SEQUENCE [LARGE SCALE GENOMIC DNA]</scope>
</reference>